<feature type="compositionally biased region" description="Acidic residues" evidence="11">
    <location>
        <begin position="188"/>
        <end position="200"/>
    </location>
</feature>
<keyword evidence="5 10" id="KW-0863">Zinc-finger</keyword>
<dbReference type="PROSITE" id="PS50016">
    <property type="entry name" value="ZF_PHD_2"/>
    <property type="match status" value="2"/>
</dbReference>
<keyword evidence="4" id="KW-0677">Repeat</keyword>
<feature type="region of interest" description="Disordered" evidence="11">
    <location>
        <begin position="133"/>
        <end position="169"/>
    </location>
</feature>
<feature type="compositionally biased region" description="Basic and acidic residues" evidence="11">
    <location>
        <begin position="156"/>
        <end position="165"/>
    </location>
</feature>
<dbReference type="InterPro" id="IPR025750">
    <property type="entry name" value="DPF1-3_N"/>
</dbReference>
<evidence type="ECO:0000256" key="1">
    <source>
        <dbReference type="ARBA" id="ARBA00004123"/>
    </source>
</evidence>
<keyword evidence="14" id="KW-1185">Reference proteome</keyword>
<dbReference type="AlphaFoldDB" id="A0AAJ6QX42"/>
<dbReference type="RefSeq" id="XP_003746731.1">
    <property type="nucleotide sequence ID" value="XM_003746683.2"/>
</dbReference>
<dbReference type="Proteomes" id="UP000694867">
    <property type="component" value="Unplaced"/>
</dbReference>
<evidence type="ECO:0000256" key="7">
    <source>
        <dbReference type="ARBA" id="ARBA00023015"/>
    </source>
</evidence>
<evidence type="ECO:0000256" key="8">
    <source>
        <dbReference type="ARBA" id="ARBA00023163"/>
    </source>
</evidence>
<comment type="subcellular location">
    <subcellularLocation>
        <location evidence="1">Nucleus</location>
    </subcellularLocation>
</comment>
<evidence type="ECO:0000313" key="14">
    <source>
        <dbReference type="Proteomes" id="UP000694867"/>
    </source>
</evidence>
<evidence type="ECO:0000256" key="9">
    <source>
        <dbReference type="ARBA" id="ARBA00023242"/>
    </source>
</evidence>
<dbReference type="GeneID" id="100908887"/>
<dbReference type="Gene3D" id="3.30.40.10">
    <property type="entry name" value="Zinc/RING finger domain, C3HC4 (zinc finger)"/>
    <property type="match status" value="1"/>
</dbReference>
<keyword evidence="9" id="KW-0539">Nucleus</keyword>
<comment type="similarity">
    <text evidence="2">Belongs to the requiem/DPF family.</text>
</comment>
<evidence type="ECO:0000256" key="6">
    <source>
        <dbReference type="ARBA" id="ARBA00022833"/>
    </source>
</evidence>
<accession>A0AAJ6QX42</accession>
<keyword evidence="8" id="KW-0804">Transcription</keyword>
<dbReference type="KEGG" id="goe:100908887"/>
<feature type="domain" description="PHD-type" evidence="12">
    <location>
        <begin position="404"/>
        <end position="454"/>
    </location>
</feature>
<dbReference type="InterPro" id="IPR001965">
    <property type="entry name" value="Znf_PHD"/>
</dbReference>
<reference evidence="15" key="1">
    <citation type="submission" date="2025-08" db="UniProtKB">
        <authorList>
            <consortium name="RefSeq"/>
        </authorList>
    </citation>
    <scope>IDENTIFICATION</scope>
</reference>
<evidence type="ECO:0000259" key="13">
    <source>
        <dbReference type="PROSITE" id="PS50157"/>
    </source>
</evidence>
<feature type="compositionally biased region" description="Basic residues" evidence="11">
    <location>
        <begin position="207"/>
        <end position="230"/>
    </location>
</feature>
<dbReference type="FunFam" id="3.30.40.10:FF:000005">
    <property type="entry name" value="zinc finger protein isoform X1"/>
    <property type="match status" value="1"/>
</dbReference>
<dbReference type="InterPro" id="IPR011011">
    <property type="entry name" value="Znf_FYVE_PHD"/>
</dbReference>
<dbReference type="InterPro" id="IPR013083">
    <property type="entry name" value="Znf_RING/FYVE/PHD"/>
</dbReference>
<feature type="region of interest" description="Disordered" evidence="11">
    <location>
        <begin position="322"/>
        <end position="342"/>
    </location>
</feature>
<dbReference type="SMART" id="SM00249">
    <property type="entry name" value="PHD"/>
    <property type="match status" value="2"/>
</dbReference>
<dbReference type="Pfam" id="PF00628">
    <property type="entry name" value="PHD"/>
    <property type="match status" value="2"/>
</dbReference>
<feature type="compositionally biased region" description="Polar residues" evidence="11">
    <location>
        <begin position="278"/>
        <end position="289"/>
    </location>
</feature>
<dbReference type="InterPro" id="IPR013087">
    <property type="entry name" value="Znf_C2H2_type"/>
</dbReference>
<dbReference type="Pfam" id="PF14051">
    <property type="entry name" value="DPF1-3_N"/>
    <property type="match status" value="1"/>
</dbReference>
<dbReference type="SUPFAM" id="SSF57903">
    <property type="entry name" value="FYVE/PHD zinc finger"/>
    <property type="match status" value="2"/>
</dbReference>
<feature type="domain" description="C2H2-type" evidence="13">
    <location>
        <begin position="251"/>
        <end position="279"/>
    </location>
</feature>
<dbReference type="GO" id="GO:0008270">
    <property type="term" value="F:zinc ion binding"/>
    <property type="evidence" value="ECO:0007669"/>
    <property type="project" value="UniProtKB-KW"/>
</dbReference>
<dbReference type="PROSITE" id="PS50157">
    <property type="entry name" value="ZINC_FINGER_C2H2_2"/>
    <property type="match status" value="1"/>
</dbReference>
<name>A0AAJ6QX42_9ACAR</name>
<keyword evidence="6" id="KW-0862">Zinc</keyword>
<dbReference type="InterPro" id="IPR019787">
    <property type="entry name" value="Znf_PHD-finger"/>
</dbReference>
<dbReference type="PANTHER" id="PTHR45888:SF5">
    <property type="entry name" value="D4, ISOFORM A"/>
    <property type="match status" value="1"/>
</dbReference>
<dbReference type="CDD" id="cd15530">
    <property type="entry name" value="PHD2_d4"/>
    <property type="match status" value="1"/>
</dbReference>
<dbReference type="GO" id="GO:0007399">
    <property type="term" value="P:nervous system development"/>
    <property type="evidence" value="ECO:0007669"/>
    <property type="project" value="TreeGrafter"/>
</dbReference>
<sequence length="470" mass="52511">MAPVSSRGRPGPLDACEPLKITPKLLTKLKESLSDPSYKEMIESTANVNTRIAIERKIRLPFLDQQTNLAQTHSHLSYSRMERLPPRRDGQLVSYPATAWYKKKRQYLMNDRSFRRLSKALAAKEKGENIEGETAISLVENTGVRGGPNPDEDETSRDAALKNDESNQSWLREQEFMEEAYLLNSDVWEDPESDYDDDRDDSYGPKKDRRKGKTAKAPRATGARKGRRSGRGAADKDKDPSMSGRDDDKPFVCDICGARYKTRPGLSYHYTHTHGSRQDTPSPGARSTSPAPPREDSRQGSEASPLAGLRKFQDNFLSFLKSPADKDKSTEGTPETSDGPAAAERQPLYCDFCLGTESENKKTKQPEEMVTCADCGRSGHPTCLQFTDVMTNNVKKYRWQCIECKTCTLCGTSENDDQMLFCDDCDRGYHMYCLSPPLKEPPEGSWSCHLCQKESTGQAVHTAAASVSSK</sequence>
<feature type="region of interest" description="Disordered" evidence="11">
    <location>
        <begin position="267"/>
        <end position="307"/>
    </location>
</feature>
<evidence type="ECO:0000259" key="12">
    <source>
        <dbReference type="PROSITE" id="PS50016"/>
    </source>
</evidence>
<keyword evidence="3" id="KW-0479">Metal-binding</keyword>
<evidence type="ECO:0000313" key="15">
    <source>
        <dbReference type="RefSeq" id="XP_003746731.1"/>
    </source>
</evidence>
<dbReference type="PANTHER" id="PTHR45888">
    <property type="entry name" value="HL01030P-RELATED"/>
    <property type="match status" value="1"/>
</dbReference>
<evidence type="ECO:0000256" key="2">
    <source>
        <dbReference type="ARBA" id="ARBA00010539"/>
    </source>
</evidence>
<evidence type="ECO:0000256" key="3">
    <source>
        <dbReference type="ARBA" id="ARBA00022723"/>
    </source>
</evidence>
<evidence type="ECO:0000256" key="10">
    <source>
        <dbReference type="PROSITE-ProRule" id="PRU00042"/>
    </source>
</evidence>
<proteinExistence type="inferred from homology"/>
<evidence type="ECO:0000256" key="4">
    <source>
        <dbReference type="ARBA" id="ARBA00022737"/>
    </source>
</evidence>
<dbReference type="PROSITE" id="PS00028">
    <property type="entry name" value="ZINC_FINGER_C2H2_1"/>
    <property type="match status" value="1"/>
</dbReference>
<feature type="compositionally biased region" description="Basic and acidic residues" evidence="11">
    <location>
        <begin position="233"/>
        <end position="250"/>
    </location>
</feature>
<evidence type="ECO:0000256" key="11">
    <source>
        <dbReference type="SAM" id="MobiDB-lite"/>
    </source>
</evidence>
<feature type="domain" description="PHD-type" evidence="12">
    <location>
        <begin position="347"/>
        <end position="407"/>
    </location>
</feature>
<dbReference type="GO" id="GO:0071565">
    <property type="term" value="C:nBAF complex"/>
    <property type="evidence" value="ECO:0007669"/>
    <property type="project" value="TreeGrafter"/>
</dbReference>
<protein>
    <submittedName>
        <fullName evidence="15">Zinc finger protein DPF3</fullName>
    </submittedName>
</protein>
<feature type="region of interest" description="Disordered" evidence="11">
    <location>
        <begin position="188"/>
        <end position="250"/>
    </location>
</feature>
<dbReference type="CDD" id="cd15619">
    <property type="entry name" value="PHD1_d4"/>
    <property type="match status" value="1"/>
</dbReference>
<keyword evidence="7" id="KW-0805">Transcription regulation</keyword>
<organism evidence="14 15">
    <name type="scientific">Galendromus occidentalis</name>
    <name type="common">western predatory mite</name>
    <dbReference type="NCBI Taxonomy" id="34638"/>
    <lineage>
        <taxon>Eukaryota</taxon>
        <taxon>Metazoa</taxon>
        <taxon>Ecdysozoa</taxon>
        <taxon>Arthropoda</taxon>
        <taxon>Chelicerata</taxon>
        <taxon>Arachnida</taxon>
        <taxon>Acari</taxon>
        <taxon>Parasitiformes</taxon>
        <taxon>Mesostigmata</taxon>
        <taxon>Gamasina</taxon>
        <taxon>Phytoseioidea</taxon>
        <taxon>Phytoseiidae</taxon>
        <taxon>Typhlodrominae</taxon>
        <taxon>Galendromus</taxon>
    </lineage>
</organism>
<evidence type="ECO:0000256" key="5">
    <source>
        <dbReference type="ARBA" id="ARBA00022771"/>
    </source>
</evidence>
<gene>
    <name evidence="15" type="primary">LOC100908887</name>
</gene>